<organism evidence="1 2">
    <name type="scientific">Bondarzewia mesenterica</name>
    <dbReference type="NCBI Taxonomy" id="1095465"/>
    <lineage>
        <taxon>Eukaryota</taxon>
        <taxon>Fungi</taxon>
        <taxon>Dikarya</taxon>
        <taxon>Basidiomycota</taxon>
        <taxon>Agaricomycotina</taxon>
        <taxon>Agaricomycetes</taxon>
        <taxon>Russulales</taxon>
        <taxon>Bondarzewiaceae</taxon>
        <taxon>Bondarzewia</taxon>
    </lineage>
</organism>
<keyword evidence="2" id="KW-1185">Reference proteome</keyword>
<dbReference type="OrthoDB" id="5595695at2759"/>
<proteinExistence type="predicted"/>
<accession>A0A4S4M2C5</accession>
<dbReference type="EMBL" id="SGPL01000053">
    <property type="protein sequence ID" value="THH19169.1"/>
    <property type="molecule type" value="Genomic_DNA"/>
</dbReference>
<sequence length="496" mass="56101">MLFSLTQDHMEEIVLYAAEQSFPGPPSSLYSLMLTCRAFYSSLNPSTNPRLYVRLFNQMFDGLALARRLPPSSSLPEYLATELKRRCLAMKCFRRHDARDSGLSTAFLVAYLMLLEDDGKNSEQLRWSGLPEFVIDYLYQHLHEDIEEHGWPSDSEANSLAVALLWQLTDQNMISCEDEERRRHIMTLLMPYALVGFRYPLLAARPSNSSLVAGSNRGCKAMDIAYFGQQNRIRLPSVTLHAILSCLVRLEKRPFQIPDHLPRTRVEADLRGIRGVTREDIEEYNTQCRTSLIPPPSSEKSKAHDADWARAISASAITGEEEAPPRPYKLGSLTGKWQGTYLARAILHIARKSHSLMHFFAATTPRNQFIVTKWTFSNFSHEEPRIDVQSSYGPDTTSTGINSTTPFDVILTGSCEARHAAAWGAYKFFGRVRTSDGLIILHRQPSADEPDCNRNAALFVGYVLSSQNLVGRMQNLNASQETDNEQWQGIWCLSKK</sequence>
<gene>
    <name evidence="1" type="ORF">EW146_g1949</name>
</gene>
<evidence type="ECO:0000313" key="1">
    <source>
        <dbReference type="EMBL" id="THH19169.1"/>
    </source>
</evidence>
<comment type="caution">
    <text evidence="1">The sequence shown here is derived from an EMBL/GenBank/DDBJ whole genome shotgun (WGS) entry which is preliminary data.</text>
</comment>
<reference evidence="1 2" key="1">
    <citation type="submission" date="2019-02" db="EMBL/GenBank/DDBJ databases">
        <title>Genome sequencing of the rare red list fungi Bondarzewia mesenterica.</title>
        <authorList>
            <person name="Buettner E."/>
            <person name="Kellner H."/>
        </authorList>
    </citation>
    <scope>NUCLEOTIDE SEQUENCE [LARGE SCALE GENOMIC DNA]</scope>
    <source>
        <strain evidence="1 2">DSM 108281</strain>
    </source>
</reference>
<dbReference type="Proteomes" id="UP000310158">
    <property type="component" value="Unassembled WGS sequence"/>
</dbReference>
<protein>
    <submittedName>
        <fullName evidence="1">Uncharacterized protein</fullName>
    </submittedName>
</protein>
<name>A0A4S4M2C5_9AGAM</name>
<dbReference type="AlphaFoldDB" id="A0A4S4M2C5"/>
<evidence type="ECO:0000313" key="2">
    <source>
        <dbReference type="Proteomes" id="UP000310158"/>
    </source>
</evidence>